<dbReference type="SUPFAM" id="SSF103473">
    <property type="entry name" value="MFS general substrate transporter"/>
    <property type="match status" value="1"/>
</dbReference>
<gene>
    <name evidence="9" type="ORF">CSP5_0916</name>
</gene>
<feature type="transmembrane region" description="Helical" evidence="7">
    <location>
        <begin position="374"/>
        <end position="395"/>
    </location>
</feature>
<dbReference type="Pfam" id="PF07690">
    <property type="entry name" value="MFS_1"/>
    <property type="match status" value="1"/>
</dbReference>
<reference evidence="9 10" key="1">
    <citation type="submission" date="2016-04" db="EMBL/GenBank/DDBJ databases">
        <authorList>
            <person name="Evans L.H."/>
            <person name="Alamgir A."/>
            <person name="Owens N."/>
            <person name="Weber N.D."/>
            <person name="Virtaneva K."/>
            <person name="Barbian K."/>
            <person name="Babar A."/>
            <person name="Rosenke K."/>
        </authorList>
    </citation>
    <scope>NUCLEOTIDE SEQUENCE [LARGE SCALE GENOMIC DNA]</scope>
    <source>
        <strain evidence="10">S5(T) (JCM 30642 \VKM B-2941)</strain>
    </source>
</reference>
<comment type="subcellular location">
    <subcellularLocation>
        <location evidence="1">Cell membrane</location>
        <topology evidence="1">Multi-pass membrane protein</topology>
    </subcellularLocation>
</comment>
<feature type="transmembrane region" description="Helical" evidence="7">
    <location>
        <begin position="74"/>
        <end position="93"/>
    </location>
</feature>
<evidence type="ECO:0000256" key="6">
    <source>
        <dbReference type="ARBA" id="ARBA00023136"/>
    </source>
</evidence>
<feature type="transmembrane region" description="Helical" evidence="7">
    <location>
        <begin position="254"/>
        <end position="272"/>
    </location>
</feature>
<keyword evidence="6 7" id="KW-0472">Membrane</keyword>
<dbReference type="EMBL" id="LT671858">
    <property type="protein sequence ID" value="SIM58853.1"/>
    <property type="molecule type" value="Genomic_DNA"/>
</dbReference>
<evidence type="ECO:0000256" key="5">
    <source>
        <dbReference type="ARBA" id="ARBA00022989"/>
    </source>
</evidence>
<evidence type="ECO:0000256" key="3">
    <source>
        <dbReference type="ARBA" id="ARBA00022475"/>
    </source>
</evidence>
<feature type="domain" description="Major facilitator superfamily (MFS) profile" evidence="8">
    <location>
        <begin position="7"/>
        <end position="399"/>
    </location>
</feature>
<dbReference type="Proteomes" id="UP000195607">
    <property type="component" value="Chromosome I"/>
</dbReference>
<evidence type="ECO:0000256" key="7">
    <source>
        <dbReference type="SAM" id="Phobius"/>
    </source>
</evidence>
<evidence type="ECO:0000313" key="9">
    <source>
        <dbReference type="EMBL" id="SIM58853.1"/>
    </source>
</evidence>
<feature type="transmembrane region" description="Helical" evidence="7">
    <location>
        <begin position="12"/>
        <end position="35"/>
    </location>
</feature>
<accession>A0A1N5UDS0</accession>
<feature type="transmembrane region" description="Helical" evidence="7">
    <location>
        <begin position="279"/>
        <end position="299"/>
    </location>
</feature>
<dbReference type="InterPro" id="IPR020846">
    <property type="entry name" value="MFS_dom"/>
</dbReference>
<dbReference type="CDD" id="cd06173">
    <property type="entry name" value="MFS_MefA_like"/>
    <property type="match status" value="1"/>
</dbReference>
<dbReference type="AlphaFoldDB" id="A0A1N5UDS0"/>
<evidence type="ECO:0000256" key="2">
    <source>
        <dbReference type="ARBA" id="ARBA00022448"/>
    </source>
</evidence>
<evidence type="ECO:0000256" key="4">
    <source>
        <dbReference type="ARBA" id="ARBA00022692"/>
    </source>
</evidence>
<dbReference type="RefSeq" id="WP_148689717.1">
    <property type="nucleotide sequence ID" value="NZ_LT671858.1"/>
</dbReference>
<evidence type="ECO:0000313" key="10">
    <source>
        <dbReference type="Proteomes" id="UP000195607"/>
    </source>
</evidence>
<proteinExistence type="predicted"/>
<feature type="transmembrane region" description="Helical" evidence="7">
    <location>
        <begin position="41"/>
        <end position="65"/>
    </location>
</feature>
<feature type="transmembrane region" description="Helical" evidence="7">
    <location>
        <begin position="305"/>
        <end position="329"/>
    </location>
</feature>
<feature type="transmembrane region" description="Helical" evidence="7">
    <location>
        <begin position="217"/>
        <end position="242"/>
    </location>
</feature>
<keyword evidence="5 7" id="KW-1133">Transmembrane helix</keyword>
<dbReference type="PROSITE" id="PS50850">
    <property type="entry name" value="MFS"/>
    <property type="match status" value="1"/>
</dbReference>
<feature type="transmembrane region" description="Helical" evidence="7">
    <location>
        <begin position="138"/>
        <end position="159"/>
    </location>
</feature>
<organism evidence="9 10">
    <name type="scientific">Cuniculiplasma divulgatum</name>
    <dbReference type="NCBI Taxonomy" id="1673428"/>
    <lineage>
        <taxon>Archaea</taxon>
        <taxon>Methanobacteriati</taxon>
        <taxon>Thermoplasmatota</taxon>
        <taxon>Thermoplasmata</taxon>
        <taxon>Thermoplasmatales</taxon>
        <taxon>Cuniculiplasmataceae</taxon>
        <taxon>Cuniculiplasma</taxon>
    </lineage>
</organism>
<dbReference type="GeneID" id="41588186"/>
<dbReference type="InterPro" id="IPR036259">
    <property type="entry name" value="MFS_trans_sf"/>
</dbReference>
<feature type="transmembrane region" description="Helical" evidence="7">
    <location>
        <begin position="350"/>
        <end position="368"/>
    </location>
</feature>
<dbReference type="GO" id="GO:0022857">
    <property type="term" value="F:transmembrane transporter activity"/>
    <property type="evidence" value="ECO:0007669"/>
    <property type="project" value="InterPro"/>
</dbReference>
<name>A0A1N5UDS0_9ARCH</name>
<feature type="transmembrane region" description="Helical" evidence="7">
    <location>
        <begin position="99"/>
        <end position="117"/>
    </location>
</feature>
<keyword evidence="4 7" id="KW-0812">Transmembrane</keyword>
<dbReference type="Gene3D" id="1.20.1250.20">
    <property type="entry name" value="MFS general substrate transporter like domains"/>
    <property type="match status" value="1"/>
</dbReference>
<keyword evidence="2" id="KW-0813">Transport</keyword>
<evidence type="ECO:0000256" key="1">
    <source>
        <dbReference type="ARBA" id="ARBA00004651"/>
    </source>
</evidence>
<dbReference type="PANTHER" id="PTHR43266">
    <property type="entry name" value="MACROLIDE-EFFLUX PROTEIN"/>
    <property type="match status" value="1"/>
</dbReference>
<dbReference type="GO" id="GO:0005886">
    <property type="term" value="C:plasma membrane"/>
    <property type="evidence" value="ECO:0007669"/>
    <property type="project" value="UniProtKB-SubCell"/>
</dbReference>
<sequence>MDNESHGFYSLFLSSSVSTIGDGIRTLVIPLVILYVTGSTFLFGLIYSAEFLVWIVSTGVSGYFIDRTNRVKGLFFSDFIMFLLMFSVSLSYFFAYTYFMLFIVVAVIGTSIGETFYNPANFSLLPDIVHKDLDKRNALLSMGINASMIGGYVIAGLGFSSISWGILLLMDATSFLLSAIIIYIGLRKYSSFEKIEKIRFWKETKETFAFLKSQKMIFYTIIFGFAFNFLTSGMAIIIPTIAVENTSIGSVSLSIFYICELVGMLLGGSIIIGKRNGKLLTYLLVGSVGEGLVMSIMGLSLLAEGIIIVVMAIILLINGIFSELLNIPLRVWYQKLVPRDKRAKVINIKDLVLTIPMVIAFPLVGFLLAHYNEWLTIFIFGFSAMIISVIEFILLKSISLRSDIELQSDA</sequence>
<evidence type="ECO:0000259" key="8">
    <source>
        <dbReference type="PROSITE" id="PS50850"/>
    </source>
</evidence>
<feature type="transmembrane region" description="Helical" evidence="7">
    <location>
        <begin position="165"/>
        <end position="186"/>
    </location>
</feature>
<dbReference type="PANTHER" id="PTHR43266:SF2">
    <property type="entry name" value="MAJOR FACILITATOR SUPERFAMILY (MFS) PROFILE DOMAIN-CONTAINING PROTEIN"/>
    <property type="match status" value="1"/>
</dbReference>
<keyword evidence="3" id="KW-1003">Cell membrane</keyword>
<protein>
    <submittedName>
        <fullName evidence="9">UMF11 family major facilitator superfamily permease</fullName>
    </submittedName>
</protein>
<dbReference type="InterPro" id="IPR011701">
    <property type="entry name" value="MFS"/>
</dbReference>